<evidence type="ECO:0000256" key="5">
    <source>
        <dbReference type="ARBA" id="ARBA00022692"/>
    </source>
</evidence>
<feature type="transmembrane region" description="Helical" evidence="8">
    <location>
        <begin position="103"/>
        <end position="129"/>
    </location>
</feature>
<evidence type="ECO:0000256" key="6">
    <source>
        <dbReference type="ARBA" id="ARBA00022989"/>
    </source>
</evidence>
<keyword evidence="3 8" id="KW-0813">Transport</keyword>
<dbReference type="Proteomes" id="UP001058120">
    <property type="component" value="Chromosome"/>
</dbReference>
<keyword evidence="6 8" id="KW-1133">Transmembrane helix</keyword>
<dbReference type="RefSeq" id="WP_334314858.1">
    <property type="nucleotide sequence ID" value="NZ_CP065938.1"/>
</dbReference>
<dbReference type="NCBIfam" id="TIGR00795">
    <property type="entry name" value="lctP"/>
    <property type="match status" value="1"/>
</dbReference>
<comment type="function">
    <text evidence="8">Uptake of L-lactate across the membrane. Can also transport D-lactate and glycolate.</text>
</comment>
<evidence type="ECO:0000256" key="2">
    <source>
        <dbReference type="ARBA" id="ARBA00010100"/>
    </source>
</evidence>
<evidence type="ECO:0000256" key="7">
    <source>
        <dbReference type="ARBA" id="ARBA00023136"/>
    </source>
</evidence>
<feature type="transmembrane region" description="Helical" evidence="8">
    <location>
        <begin position="468"/>
        <end position="488"/>
    </location>
</feature>
<keyword evidence="5 8" id="KW-0812">Transmembrane</keyword>
<dbReference type="PANTHER" id="PTHR30003">
    <property type="entry name" value="L-LACTATE PERMEASE"/>
    <property type="match status" value="1"/>
</dbReference>
<feature type="transmembrane region" description="Helical" evidence="8">
    <location>
        <begin position="323"/>
        <end position="347"/>
    </location>
</feature>
<dbReference type="EMBL" id="CP065938">
    <property type="protein sequence ID" value="UWX05286.1"/>
    <property type="molecule type" value="Genomic_DNA"/>
</dbReference>
<evidence type="ECO:0000256" key="3">
    <source>
        <dbReference type="ARBA" id="ARBA00022448"/>
    </source>
</evidence>
<dbReference type="PANTHER" id="PTHR30003:SF0">
    <property type="entry name" value="GLYCOLATE PERMEASE GLCA-RELATED"/>
    <property type="match status" value="1"/>
</dbReference>
<comment type="subcellular location">
    <subcellularLocation>
        <location evidence="1 8">Cell membrane</location>
        <topology evidence="1 8">Multi-pass membrane protein</topology>
    </subcellularLocation>
</comment>
<feature type="transmembrane region" description="Helical" evidence="8">
    <location>
        <begin position="235"/>
        <end position="255"/>
    </location>
</feature>
<dbReference type="Pfam" id="PF02652">
    <property type="entry name" value="Lactate_perm"/>
    <property type="match status" value="1"/>
</dbReference>
<sequence>MSFGFYAVLAFIPILIALILMVGLRWPSTRAMPLAWLSAAVLAFAVWDLDVIRIAALSVQGFITAFGVLIIVFGALLIYYTLQASGAMETIQAGMQKITPDRRLQAIIIGFMFGAFIEGAAGFGTPAALAAPLLMGLGFPPLCAAIICLVFNSVPVTFGAVGTPVIQGFKPIQDIAFEVLKTIDPQAVPADVYNHIGQFVSVMHLPMLFLLPIGMLGFMTRFFGKNKSWKEGFAVWKYCIMASVCFGIPYIAISWTLGPEIPSLIGGLLGLGVLVYLTKKGICVPKDVWLFEDRTHWAADWSGTITAENVHEFKEHMSQVKAWMPYILCGLFLVLTRVPQFGLKSIITDPMFNLGLSNILGVEGVNSYIAVLNLPGTIPFILVSIITIFIHGMMKDDEIGSNKVSRAWGTAIAKMKAPTIALLSAVALVSIFRGTDATTVEALIYNGRGVSMPLAMAIEISRLTGDSWALLASYIGGLGAFITGSNTVSDLLFANFQWDVAETLGYNYWQSIYILAAQGVGGAMGNMICVHNVVSVCAVLGMIGHEGAIIRKTFWPFLVYGIPTGIIAFLLAM</sequence>
<feature type="transmembrane region" description="Helical" evidence="8">
    <location>
        <begin position="553"/>
        <end position="572"/>
    </location>
</feature>
<evidence type="ECO:0000313" key="9">
    <source>
        <dbReference type="EMBL" id="UWX05286.1"/>
    </source>
</evidence>
<keyword evidence="10" id="KW-1185">Reference proteome</keyword>
<evidence type="ECO:0000256" key="8">
    <source>
        <dbReference type="RuleBase" id="RU365092"/>
    </source>
</evidence>
<accession>A0ABY5Y1A2</accession>
<reference evidence="9" key="1">
    <citation type="submission" date="2020-12" db="EMBL/GenBank/DDBJ databases">
        <title>Taurinivorans muris gen. nov., sp. nov., fundamental and realized metabolic niche of a ubiquitous sulfidogenic bacterium in the murine intestine.</title>
        <authorList>
            <person name="Ye H."/>
            <person name="Hanson B.T."/>
            <person name="Loy A."/>
        </authorList>
    </citation>
    <scope>NUCLEOTIDE SEQUENCE</scope>
    <source>
        <strain evidence="9">LT0009</strain>
    </source>
</reference>
<keyword evidence="7 8" id="KW-0472">Membrane</keyword>
<feature type="transmembrane region" description="Helical" evidence="8">
    <location>
        <begin position="36"/>
        <end position="56"/>
    </location>
</feature>
<feature type="transmembrane region" description="Helical" evidence="8">
    <location>
        <begin position="367"/>
        <end position="390"/>
    </location>
</feature>
<evidence type="ECO:0000256" key="4">
    <source>
        <dbReference type="ARBA" id="ARBA00022475"/>
    </source>
</evidence>
<organism evidence="9 10">
    <name type="scientific">Taurinivorans muris</name>
    <dbReference type="NCBI Taxonomy" id="2787751"/>
    <lineage>
        <taxon>Bacteria</taxon>
        <taxon>Pseudomonadati</taxon>
        <taxon>Thermodesulfobacteriota</taxon>
        <taxon>Desulfovibrionia</taxon>
        <taxon>Desulfovibrionales</taxon>
        <taxon>Desulfovibrionaceae</taxon>
        <taxon>Taurinivorans</taxon>
    </lineage>
</organism>
<evidence type="ECO:0000313" key="10">
    <source>
        <dbReference type="Proteomes" id="UP001058120"/>
    </source>
</evidence>
<feature type="transmembrane region" description="Helical" evidence="8">
    <location>
        <begin position="508"/>
        <end position="541"/>
    </location>
</feature>
<feature type="transmembrane region" description="Helical" evidence="8">
    <location>
        <begin position="203"/>
        <end position="223"/>
    </location>
</feature>
<protein>
    <recommendedName>
        <fullName evidence="8">L-lactate permease</fullName>
    </recommendedName>
</protein>
<feature type="transmembrane region" description="Helical" evidence="8">
    <location>
        <begin position="6"/>
        <end position="24"/>
    </location>
</feature>
<feature type="transmembrane region" description="Helical" evidence="8">
    <location>
        <begin position="62"/>
        <end position="82"/>
    </location>
</feature>
<comment type="similarity">
    <text evidence="2 8">Belongs to the lactate permease family.</text>
</comment>
<name>A0ABY5Y1A2_9BACT</name>
<feature type="transmembrane region" description="Helical" evidence="8">
    <location>
        <begin position="261"/>
        <end position="278"/>
    </location>
</feature>
<evidence type="ECO:0000256" key="1">
    <source>
        <dbReference type="ARBA" id="ARBA00004651"/>
    </source>
</evidence>
<gene>
    <name evidence="9" type="ORF">JBF11_07465</name>
</gene>
<proteinExistence type="inferred from homology"/>
<keyword evidence="4 8" id="KW-1003">Cell membrane</keyword>
<dbReference type="InterPro" id="IPR003804">
    <property type="entry name" value="Lactate_perm"/>
</dbReference>